<protein>
    <submittedName>
        <fullName evidence="1">Uncharacterized protein</fullName>
    </submittedName>
</protein>
<sequence length="57" mass="6893">MARTWLFRSHENDSHVWYQPEREKALDLNVHVAHTDHFLTGPTFYLHSYLTEHVDDQ</sequence>
<evidence type="ECO:0000313" key="1">
    <source>
        <dbReference type="EMBL" id="OMO55127.1"/>
    </source>
</evidence>
<keyword evidence="2" id="KW-1185">Reference proteome</keyword>
<proteinExistence type="predicted"/>
<reference evidence="2" key="1">
    <citation type="submission" date="2013-09" db="EMBL/GenBank/DDBJ databases">
        <title>Corchorus olitorius genome sequencing.</title>
        <authorList>
            <person name="Alam M."/>
            <person name="Haque M.S."/>
            <person name="Islam M.S."/>
            <person name="Emdad E.M."/>
            <person name="Islam M.M."/>
            <person name="Ahmed B."/>
            <person name="Halim A."/>
            <person name="Hossen Q.M.M."/>
            <person name="Hossain M.Z."/>
            <person name="Ahmed R."/>
            <person name="Khan M.M."/>
            <person name="Islam R."/>
            <person name="Rashid M.M."/>
            <person name="Khan S.A."/>
            <person name="Rahman M.S."/>
            <person name="Alam M."/>
            <person name="Yahiya A.S."/>
            <person name="Khan M.S."/>
            <person name="Azam M.S."/>
            <person name="Haque T."/>
            <person name="Lashkar M.Z.H."/>
            <person name="Akhand A.I."/>
            <person name="Morshed G."/>
            <person name="Roy S."/>
            <person name="Uddin K.S."/>
            <person name="Rabeya T."/>
            <person name="Hossain A.S."/>
            <person name="Chowdhury A."/>
            <person name="Snigdha A.R."/>
            <person name="Mortoza M.S."/>
            <person name="Matin S.A."/>
            <person name="Hoque S.M.E."/>
            <person name="Islam M.K."/>
            <person name="Roy D.K."/>
            <person name="Haider R."/>
            <person name="Moosa M.M."/>
            <person name="Elias S.M."/>
            <person name="Hasan A.M."/>
            <person name="Jahan S."/>
            <person name="Shafiuddin M."/>
            <person name="Mahmood N."/>
            <person name="Shommy N.S."/>
        </authorList>
    </citation>
    <scope>NUCLEOTIDE SEQUENCE [LARGE SCALE GENOMIC DNA]</scope>
    <source>
        <strain evidence="2">cv. O-4</strain>
    </source>
</reference>
<accession>A0A1R3GAQ3</accession>
<organism evidence="1 2">
    <name type="scientific">Corchorus olitorius</name>
    <dbReference type="NCBI Taxonomy" id="93759"/>
    <lineage>
        <taxon>Eukaryota</taxon>
        <taxon>Viridiplantae</taxon>
        <taxon>Streptophyta</taxon>
        <taxon>Embryophyta</taxon>
        <taxon>Tracheophyta</taxon>
        <taxon>Spermatophyta</taxon>
        <taxon>Magnoliopsida</taxon>
        <taxon>eudicotyledons</taxon>
        <taxon>Gunneridae</taxon>
        <taxon>Pentapetalae</taxon>
        <taxon>rosids</taxon>
        <taxon>malvids</taxon>
        <taxon>Malvales</taxon>
        <taxon>Malvaceae</taxon>
        <taxon>Grewioideae</taxon>
        <taxon>Apeibeae</taxon>
        <taxon>Corchorus</taxon>
    </lineage>
</organism>
<dbReference type="AlphaFoldDB" id="A0A1R3GAQ3"/>
<dbReference type="Proteomes" id="UP000187203">
    <property type="component" value="Unassembled WGS sequence"/>
</dbReference>
<evidence type="ECO:0000313" key="2">
    <source>
        <dbReference type="Proteomes" id="UP000187203"/>
    </source>
</evidence>
<comment type="caution">
    <text evidence="1">The sequence shown here is derived from an EMBL/GenBank/DDBJ whole genome shotgun (WGS) entry which is preliminary data.</text>
</comment>
<dbReference type="EMBL" id="AWUE01023041">
    <property type="protein sequence ID" value="OMO55127.1"/>
    <property type="molecule type" value="Genomic_DNA"/>
</dbReference>
<gene>
    <name evidence="1" type="ORF">COLO4_36181</name>
</gene>
<name>A0A1R3GAQ3_9ROSI</name>